<reference evidence="3 4" key="1">
    <citation type="submission" date="2015-10" db="EMBL/GenBank/DDBJ databases">
        <authorList>
            <person name="Gilbert D.G."/>
        </authorList>
    </citation>
    <scope>NUCLEOTIDE SEQUENCE [LARGE SCALE GENOMIC DNA]</scope>
    <source>
        <strain evidence="3 4">NRRL B-16712</strain>
    </source>
</reference>
<evidence type="ECO:0000256" key="2">
    <source>
        <dbReference type="SAM" id="SignalP"/>
    </source>
</evidence>
<keyword evidence="4" id="KW-1185">Reference proteome</keyword>
<accession>A0A101JHM7</accession>
<organism evidence="3 4">
    <name type="scientific">Actinoplanes awajinensis subsp. mycoplanecinus</name>
    <dbReference type="NCBI Taxonomy" id="135947"/>
    <lineage>
        <taxon>Bacteria</taxon>
        <taxon>Bacillati</taxon>
        <taxon>Actinomycetota</taxon>
        <taxon>Actinomycetes</taxon>
        <taxon>Micromonosporales</taxon>
        <taxon>Micromonosporaceae</taxon>
        <taxon>Actinoplanes</taxon>
    </lineage>
</organism>
<dbReference type="Proteomes" id="UP000053244">
    <property type="component" value="Unassembled WGS sequence"/>
</dbReference>
<keyword evidence="1" id="KW-0812">Transmembrane</keyword>
<feature type="signal peptide" evidence="2">
    <location>
        <begin position="1"/>
        <end position="29"/>
    </location>
</feature>
<keyword evidence="1" id="KW-0472">Membrane</keyword>
<feature type="transmembrane region" description="Helical" evidence="1">
    <location>
        <begin position="175"/>
        <end position="194"/>
    </location>
</feature>
<dbReference type="EMBL" id="LLZH01000302">
    <property type="protein sequence ID" value="KUL27023.1"/>
    <property type="molecule type" value="Genomic_DNA"/>
</dbReference>
<evidence type="ECO:0000256" key="1">
    <source>
        <dbReference type="SAM" id="Phobius"/>
    </source>
</evidence>
<proteinExistence type="predicted"/>
<evidence type="ECO:0000313" key="3">
    <source>
        <dbReference type="EMBL" id="KUL27023.1"/>
    </source>
</evidence>
<feature type="chain" id="PRO_5007097764" evidence="2">
    <location>
        <begin position="30"/>
        <end position="206"/>
    </location>
</feature>
<comment type="caution">
    <text evidence="3">The sequence shown here is derived from an EMBL/GenBank/DDBJ whole genome shotgun (WGS) entry which is preliminary data.</text>
</comment>
<evidence type="ECO:0000313" key="4">
    <source>
        <dbReference type="Proteomes" id="UP000053244"/>
    </source>
</evidence>
<protein>
    <submittedName>
        <fullName evidence="3">Uncharacterized protein</fullName>
    </submittedName>
</protein>
<dbReference type="AlphaFoldDB" id="A0A101JHM7"/>
<keyword evidence="2" id="KW-0732">Signal</keyword>
<gene>
    <name evidence="3" type="ORF">ADL15_36535</name>
</gene>
<keyword evidence="1" id="KW-1133">Transmembrane helix</keyword>
<name>A0A101JHM7_9ACTN</name>
<sequence length="206" mass="21023">MRLPNVRRVTGVLAVTGVLLATTAGPALAGGVHEGNPVSVAFPDLDVPVGGSGVDPLGPNIWSTIGPTTLTEAKVTYHLTGLKGVHLTPSKDGGGDCLQPSPTQVTCSDPRDLSFEGETIELYLPVVVTAAKSAKPGDTGQVTITFSAKGVPPITGTSKIRVTGDRTSLPVTGSITGWIGGLGVLLLVAGALGVRVARRRQVRFVS</sequence>